<keyword evidence="7 11" id="KW-0812">Transmembrane</keyword>
<dbReference type="GO" id="GO:0015628">
    <property type="term" value="P:protein secretion by the type II secretion system"/>
    <property type="evidence" value="ECO:0007669"/>
    <property type="project" value="InterPro"/>
</dbReference>
<dbReference type="InterPro" id="IPR022792">
    <property type="entry name" value="T2SS_protein-GspN"/>
</dbReference>
<evidence type="ECO:0000256" key="4">
    <source>
        <dbReference type="ARBA" id="ARBA00022448"/>
    </source>
</evidence>
<comment type="similarity">
    <text evidence="2">Belongs to the GSP N family.</text>
</comment>
<gene>
    <name evidence="12" type="ORF">DBZ36_19200</name>
</gene>
<proteinExistence type="inferred from homology"/>
<evidence type="ECO:0000313" key="12">
    <source>
        <dbReference type="EMBL" id="RKF13189.1"/>
    </source>
</evidence>
<evidence type="ECO:0000256" key="8">
    <source>
        <dbReference type="ARBA" id="ARBA00022927"/>
    </source>
</evidence>
<keyword evidence="13" id="KW-1185">Reference proteome</keyword>
<keyword evidence="5" id="KW-1003">Cell membrane</keyword>
<dbReference type="EMBL" id="RAQO01000012">
    <property type="protein sequence ID" value="RKF13189.1"/>
    <property type="molecule type" value="Genomic_DNA"/>
</dbReference>
<evidence type="ECO:0000313" key="13">
    <source>
        <dbReference type="Proteomes" id="UP000286482"/>
    </source>
</evidence>
<keyword evidence="6" id="KW-0997">Cell inner membrane</keyword>
<dbReference type="GO" id="GO:0005886">
    <property type="term" value="C:plasma membrane"/>
    <property type="evidence" value="ECO:0007669"/>
    <property type="project" value="UniProtKB-SubCell"/>
</dbReference>
<dbReference type="Pfam" id="PF01203">
    <property type="entry name" value="T2SSN"/>
    <property type="match status" value="1"/>
</dbReference>
<evidence type="ECO:0000256" key="5">
    <source>
        <dbReference type="ARBA" id="ARBA00022475"/>
    </source>
</evidence>
<evidence type="ECO:0000256" key="6">
    <source>
        <dbReference type="ARBA" id="ARBA00022519"/>
    </source>
</evidence>
<keyword evidence="8" id="KW-0653">Protein transport</keyword>
<evidence type="ECO:0000256" key="1">
    <source>
        <dbReference type="ARBA" id="ARBA00004533"/>
    </source>
</evidence>
<keyword evidence="4" id="KW-0813">Transport</keyword>
<evidence type="ECO:0000256" key="7">
    <source>
        <dbReference type="ARBA" id="ARBA00022692"/>
    </source>
</evidence>
<reference evidence="12 13" key="1">
    <citation type="submission" date="2018-09" db="EMBL/GenBank/DDBJ databases">
        <authorList>
            <person name="Wang Z."/>
        </authorList>
    </citation>
    <scope>NUCLEOTIDE SEQUENCE [LARGE SCALE GENOMIC DNA]</scope>
    <source>
        <strain evidence="12 13">ALS 81</strain>
    </source>
</reference>
<keyword evidence="9 11" id="KW-0472">Membrane</keyword>
<comment type="subcellular location">
    <subcellularLocation>
        <location evidence="1">Cell inner membrane</location>
    </subcellularLocation>
</comment>
<evidence type="ECO:0000256" key="2">
    <source>
        <dbReference type="ARBA" id="ARBA00007208"/>
    </source>
</evidence>
<evidence type="ECO:0000256" key="11">
    <source>
        <dbReference type="SAM" id="Phobius"/>
    </source>
</evidence>
<name>A0A420E5Q9_9ALTE</name>
<protein>
    <recommendedName>
        <fullName evidence="3">Type II secretion system protein N</fullName>
    </recommendedName>
    <alternativeName>
        <fullName evidence="10">General secretion pathway protein N</fullName>
    </alternativeName>
</protein>
<evidence type="ECO:0000256" key="9">
    <source>
        <dbReference type="ARBA" id="ARBA00023136"/>
    </source>
</evidence>
<dbReference type="GO" id="GO:0015627">
    <property type="term" value="C:type II protein secretion system complex"/>
    <property type="evidence" value="ECO:0007669"/>
    <property type="project" value="InterPro"/>
</dbReference>
<sequence length="266" mass="29422">MGKSSAFETRRVSVSKVLKPIVWACLLVSIAIWGFIKLLPVSAVLAWTPNSTPLAWKQAKGSLWEGSVKSLAYAGQELGPIHWQWLAGDLLKGRWAYHVQVGNGRLGGGEGIVAKSLYGWQLTDVNVYLPAQRLNDTVALMLPVSVDGLLELQIRLLDWTESCQQTITEFTWRGPQIASPLGVLEFENVVGQISCDQQQLSLEIKHNDSKLDLEAEILVSSSQWLSSGKLKAGAGLDKQYHDLLPYIGQADARGYYRFNDSGPLMW</sequence>
<feature type="transmembrane region" description="Helical" evidence="11">
    <location>
        <begin position="21"/>
        <end position="47"/>
    </location>
</feature>
<evidence type="ECO:0000256" key="3">
    <source>
        <dbReference type="ARBA" id="ARBA00021563"/>
    </source>
</evidence>
<evidence type="ECO:0000256" key="10">
    <source>
        <dbReference type="ARBA" id="ARBA00030772"/>
    </source>
</evidence>
<comment type="caution">
    <text evidence="12">The sequence shown here is derived from an EMBL/GenBank/DDBJ whole genome shotgun (WGS) entry which is preliminary data.</text>
</comment>
<organism evidence="12 13">
    <name type="scientific">Alginatibacterium sediminis</name>
    <dbReference type="NCBI Taxonomy" id="2164068"/>
    <lineage>
        <taxon>Bacteria</taxon>
        <taxon>Pseudomonadati</taxon>
        <taxon>Pseudomonadota</taxon>
        <taxon>Gammaproteobacteria</taxon>
        <taxon>Alteromonadales</taxon>
        <taxon>Alteromonadaceae</taxon>
        <taxon>Alginatibacterium</taxon>
    </lineage>
</organism>
<accession>A0A420E5Q9</accession>
<dbReference type="AlphaFoldDB" id="A0A420E5Q9"/>
<keyword evidence="11" id="KW-1133">Transmembrane helix</keyword>
<dbReference type="Proteomes" id="UP000286482">
    <property type="component" value="Unassembled WGS sequence"/>
</dbReference>